<name>A0A8H5ZRW9_COCSA</name>
<dbReference type="Proteomes" id="UP000624244">
    <property type="component" value="Unassembled WGS sequence"/>
</dbReference>
<dbReference type="InterPro" id="IPR051205">
    <property type="entry name" value="UbiH/COQ6_monooxygenase"/>
</dbReference>
<dbReference type="PANTHER" id="PTHR43876:SF18">
    <property type="entry name" value="PUTATIVE (AFU_ORTHOLOGUE AFUA_3G09540)-RELATED"/>
    <property type="match status" value="1"/>
</dbReference>
<sequence length="436" mass="48698">MPKLNHVVIVGAGPSGLLLGILLAKNLGIKVTILDADTQINGNPRAAHYAPSAVYDFHRAGIIDDVRARGFTPKGVCWREPDGTFLGGMGREPEDSKYAMVVLPLDKLGPLLVQHFESYPNTEILWGHKLIDVEQDDKSATAVIETTEGEKKKISGDYLVGADGASSGVRTALFGKEYPGETLRAQIIATNRNMPLNSQVYLPFDERHGWWDSNFVVHPTDWYMAAKITEDGLWRVTYGDSEGLSKDKLVKRQPVRFEQILIGHPKPNEYKLVSMSPYKLQQRCAPSFRVGRILLIADAAHLCNPFGGLGLTGGFADVGSLYDCFTGIHLDELDESILDLYSEIRIKIWREMIDPMSRENFHRLWDPAHEEKREEFWKMCGKVADDPVWGKSIAESIHNIRHDFTQYFKSKQKSQGKGMDEIEASNGVLAENSAAA</sequence>
<evidence type="ECO:0000313" key="7">
    <source>
        <dbReference type="Proteomes" id="UP000624244"/>
    </source>
</evidence>
<protein>
    <recommendedName>
        <fullName evidence="5">FAD-binding domain-containing protein</fullName>
    </recommendedName>
</protein>
<dbReference type="InterPro" id="IPR036188">
    <property type="entry name" value="FAD/NAD-bd_sf"/>
</dbReference>
<accession>A0A8H5ZRW9</accession>
<dbReference type="AlphaFoldDB" id="A0A8H5ZRW9"/>
<dbReference type="GO" id="GO:0016491">
    <property type="term" value="F:oxidoreductase activity"/>
    <property type="evidence" value="ECO:0007669"/>
    <property type="project" value="UniProtKB-KW"/>
</dbReference>
<dbReference type="GO" id="GO:0071949">
    <property type="term" value="F:FAD binding"/>
    <property type="evidence" value="ECO:0007669"/>
    <property type="project" value="InterPro"/>
</dbReference>
<dbReference type="PRINTS" id="PR00420">
    <property type="entry name" value="RNGMNOXGNASE"/>
</dbReference>
<organism evidence="6 7">
    <name type="scientific">Cochliobolus sativus</name>
    <name type="common">Common root rot and spot blotch fungus</name>
    <name type="synonym">Bipolaris sorokiniana</name>
    <dbReference type="NCBI Taxonomy" id="45130"/>
    <lineage>
        <taxon>Eukaryota</taxon>
        <taxon>Fungi</taxon>
        <taxon>Dikarya</taxon>
        <taxon>Ascomycota</taxon>
        <taxon>Pezizomycotina</taxon>
        <taxon>Dothideomycetes</taxon>
        <taxon>Pleosporomycetidae</taxon>
        <taxon>Pleosporales</taxon>
        <taxon>Pleosporineae</taxon>
        <taxon>Pleosporaceae</taxon>
        <taxon>Bipolaris</taxon>
    </lineage>
</organism>
<dbReference type="EMBL" id="WNKQ01000001">
    <property type="protein sequence ID" value="KAF5854091.1"/>
    <property type="molecule type" value="Genomic_DNA"/>
</dbReference>
<dbReference type="PANTHER" id="PTHR43876">
    <property type="entry name" value="UBIQUINONE BIOSYNTHESIS MONOOXYGENASE COQ6, MITOCHONDRIAL"/>
    <property type="match status" value="1"/>
</dbReference>
<evidence type="ECO:0000256" key="4">
    <source>
        <dbReference type="SAM" id="MobiDB-lite"/>
    </source>
</evidence>
<feature type="domain" description="FAD-binding" evidence="5">
    <location>
        <begin position="6"/>
        <end position="353"/>
    </location>
</feature>
<dbReference type="GO" id="GO:0005739">
    <property type="term" value="C:mitochondrion"/>
    <property type="evidence" value="ECO:0007669"/>
    <property type="project" value="TreeGrafter"/>
</dbReference>
<evidence type="ECO:0000259" key="5">
    <source>
        <dbReference type="Pfam" id="PF01494"/>
    </source>
</evidence>
<dbReference type="Pfam" id="PF01494">
    <property type="entry name" value="FAD_binding_3"/>
    <property type="match status" value="1"/>
</dbReference>
<evidence type="ECO:0000256" key="2">
    <source>
        <dbReference type="ARBA" id="ARBA00022827"/>
    </source>
</evidence>
<dbReference type="SUPFAM" id="SSF51905">
    <property type="entry name" value="FAD/NAD(P)-binding domain"/>
    <property type="match status" value="1"/>
</dbReference>
<reference evidence="6" key="1">
    <citation type="submission" date="2019-11" db="EMBL/GenBank/DDBJ databases">
        <title>Bipolaris sorokiniana Genome sequencing.</title>
        <authorList>
            <person name="Wang H."/>
        </authorList>
    </citation>
    <scope>NUCLEOTIDE SEQUENCE</scope>
</reference>
<dbReference type="Gene3D" id="3.50.50.60">
    <property type="entry name" value="FAD/NAD(P)-binding domain"/>
    <property type="match status" value="1"/>
</dbReference>
<keyword evidence="3" id="KW-0560">Oxidoreductase</keyword>
<keyword evidence="1" id="KW-0285">Flavoprotein</keyword>
<evidence type="ECO:0000256" key="1">
    <source>
        <dbReference type="ARBA" id="ARBA00022630"/>
    </source>
</evidence>
<evidence type="ECO:0000256" key="3">
    <source>
        <dbReference type="ARBA" id="ARBA00023002"/>
    </source>
</evidence>
<keyword evidence="2" id="KW-0274">FAD</keyword>
<gene>
    <name evidence="6" type="ORF">GGP41_006918</name>
</gene>
<evidence type="ECO:0000313" key="6">
    <source>
        <dbReference type="EMBL" id="KAF5854091.1"/>
    </source>
</evidence>
<dbReference type="InterPro" id="IPR002938">
    <property type="entry name" value="FAD-bd"/>
</dbReference>
<dbReference type="Gene3D" id="3.30.70.2450">
    <property type="match status" value="1"/>
</dbReference>
<feature type="region of interest" description="Disordered" evidence="4">
    <location>
        <begin position="415"/>
        <end position="436"/>
    </location>
</feature>
<proteinExistence type="predicted"/>
<comment type="caution">
    <text evidence="6">The sequence shown here is derived from an EMBL/GenBank/DDBJ whole genome shotgun (WGS) entry which is preliminary data.</text>
</comment>